<feature type="compositionally biased region" description="Gly residues" evidence="1">
    <location>
        <begin position="1"/>
        <end position="28"/>
    </location>
</feature>
<dbReference type="InterPro" id="IPR006315">
    <property type="entry name" value="OM_autotransptr_brl_dom"/>
</dbReference>
<dbReference type="InterPro" id="IPR043990">
    <property type="entry name" value="AC_1"/>
</dbReference>
<proteinExistence type="predicted"/>
<evidence type="ECO:0000259" key="2">
    <source>
        <dbReference type="PROSITE" id="PS51208"/>
    </source>
</evidence>
<reference evidence="3 4" key="1">
    <citation type="submission" date="2024-07" db="EMBL/GenBank/DDBJ databases">
        <title>Description of Labrys sedimenti sp. nov., isolated from a diclofenac-degrading enrichment culture.</title>
        <authorList>
            <person name="Tancsics A."/>
            <person name="Csepanyi A."/>
        </authorList>
    </citation>
    <scope>NUCLEOTIDE SEQUENCE [LARGE SCALE GENOMIC DNA]</scope>
    <source>
        <strain evidence="3 4">LMG 23578</strain>
    </source>
</reference>
<dbReference type="PROSITE" id="PS51208">
    <property type="entry name" value="AUTOTRANSPORTER"/>
    <property type="match status" value="1"/>
</dbReference>
<evidence type="ECO:0000313" key="4">
    <source>
        <dbReference type="Proteomes" id="UP001555786"/>
    </source>
</evidence>
<dbReference type="InterPro" id="IPR005546">
    <property type="entry name" value="Autotransporte_beta"/>
</dbReference>
<gene>
    <name evidence="3" type="ORF">ABXS05_30450</name>
</gene>
<protein>
    <submittedName>
        <fullName evidence="3">Autotransporter outer membrane beta-barrel domain-containing protein</fullName>
    </submittedName>
</protein>
<dbReference type="InterPro" id="IPR051551">
    <property type="entry name" value="Autotransporter_adhesion"/>
</dbReference>
<dbReference type="SMART" id="SM00869">
    <property type="entry name" value="Autotransporter"/>
    <property type="match status" value="1"/>
</dbReference>
<evidence type="ECO:0000313" key="3">
    <source>
        <dbReference type="EMBL" id="MEW9309905.1"/>
    </source>
</evidence>
<dbReference type="Pfam" id="PF18883">
    <property type="entry name" value="AC_1"/>
    <property type="match status" value="1"/>
</dbReference>
<dbReference type="NCBIfam" id="TIGR01414">
    <property type="entry name" value="autotrans_barl"/>
    <property type="match status" value="1"/>
</dbReference>
<dbReference type="InterPro" id="IPR012332">
    <property type="entry name" value="Autotransporter_pectin_lyase_C"/>
</dbReference>
<sequence length="1109" mass="109768">MEASGTGAGAHASGGGTINLSGAPGGSEGYDATHVDTTGAGSHGLYADGGGHINATGTLVTTGGDGSHGIFATGTGSNVKVDSNGVTLPPNTGQQIVVTYGNNAYAAYAANGGKIEITGIDATTTGIITNGTGSSAFVADSGGQITLNVVSGFVFGEDTAGAFVSGAGSTIVTNGSYINTRGNNSAGMLVTDGGTATIHGGAVVTGNYHGTLISNSVALLAQGTGSKITIDQGGSVTTYGAASAGAVAQGGAFIDFKGYGIFTYETGSTGAIADGTDGNGTASKVAITDAIVRTTGPSSAGVRATGGGTMSVTGGEITTGYKAGFGTSGGHYLASEIGKESNGAEANGAGSTLTITDNKLTTTGDGAIGVVANAGGTATVAGGTITTGGAPTANFTADGVRATGPGSTVTLASSANGGTAVTTSGVDAMGLHAMQGGVVDAANTTVNTSGAGAFGALSEGVGSNVKLTASTVTTQAASGLSVNGGGQINATGTAVTAHGTGSSGILGTGDGTVTMTGGSLSATGDLITGTAGNVVANLTGVAPTTGSGIVVHAVGGSTSGNFTNMALTGNVVGEGAAKANATLTGSRLTGVALNANTMTVDGASTWTMTASSTVNNNATSTTNNTGLIVFTPPAGGAYKTLTTSNFVGGTGGAVGTVVVNTYLGDDSSPSDQIVIDGGSATGSTGLTIVNNGGPGAATIKDGIEVVRVENGGTTNSDAFHLTRTVSAGAYDYNLFRGGLDPNTGTPTDENWFLRNVGLNEPTQTSLPYAQILSNFAFSTLGTLQQRTGNRIWPNGTPAETIWCKDPAQNYKCKVNAEQASVYVNGGPVIYGQGAWGRIGGQYSSFSPSIGSSYKESIGFLQAGYEGAVSESAAGEMTLGGYATIGTSRADIDITRDPVTGAVRKGKISSEGYGIGVNATWLGANGFYADGIGQFTLYQSSLSNKRGGDNQGYSTALSLEIGRRFDLGSGWSVVPQVQLAWTHVNFDSFTDTLGNRVSLGAGDSLKGRAGVRVEKLDSWKDADGNVRRMQLYGIVNLTNEFLRDTKVDVAGTSVKQREKGLWGEVGLGGTYAWNDKWSVYGEADYATALSGSSGNDNYTVKGTVGARYKW</sequence>
<feature type="region of interest" description="Disordered" evidence="1">
    <location>
        <begin position="1"/>
        <end position="36"/>
    </location>
</feature>
<dbReference type="SUPFAM" id="SSF51126">
    <property type="entry name" value="Pectin lyase-like"/>
    <property type="match status" value="1"/>
</dbReference>
<feature type="domain" description="Autotransporter" evidence="2">
    <location>
        <begin position="827"/>
        <end position="1109"/>
    </location>
</feature>
<dbReference type="PANTHER" id="PTHR35037">
    <property type="entry name" value="C-TERMINAL REGION OF AIDA-LIKE PROTEIN"/>
    <property type="match status" value="1"/>
</dbReference>
<name>A0ABV3PW54_9HYPH</name>
<dbReference type="InterPro" id="IPR036709">
    <property type="entry name" value="Autotransporte_beta_dom_sf"/>
</dbReference>
<evidence type="ECO:0000256" key="1">
    <source>
        <dbReference type="SAM" id="MobiDB-lite"/>
    </source>
</evidence>
<dbReference type="Proteomes" id="UP001555786">
    <property type="component" value="Unassembled WGS sequence"/>
</dbReference>
<dbReference type="Gene3D" id="2.40.128.130">
    <property type="entry name" value="Autotransporter beta-domain"/>
    <property type="match status" value="1"/>
</dbReference>
<dbReference type="InterPro" id="IPR011050">
    <property type="entry name" value="Pectin_lyase_fold/virulence"/>
</dbReference>
<dbReference type="EMBL" id="JBFNQD010000019">
    <property type="protein sequence ID" value="MEW9309905.1"/>
    <property type="molecule type" value="Genomic_DNA"/>
</dbReference>
<accession>A0ABV3PW54</accession>
<comment type="caution">
    <text evidence="3">The sequence shown here is derived from an EMBL/GenBank/DDBJ whole genome shotgun (WGS) entry which is preliminary data.</text>
</comment>
<dbReference type="SUPFAM" id="SSF103515">
    <property type="entry name" value="Autotransporter"/>
    <property type="match status" value="1"/>
</dbReference>
<dbReference type="PANTHER" id="PTHR35037:SF2">
    <property type="match status" value="1"/>
</dbReference>
<organism evidence="3 4">
    <name type="scientific">Labrys neptuniae</name>
    <dbReference type="NCBI Taxonomy" id="376174"/>
    <lineage>
        <taxon>Bacteria</taxon>
        <taxon>Pseudomonadati</taxon>
        <taxon>Pseudomonadota</taxon>
        <taxon>Alphaproteobacteria</taxon>
        <taxon>Hyphomicrobiales</taxon>
        <taxon>Xanthobacteraceae</taxon>
        <taxon>Labrys</taxon>
    </lineage>
</organism>
<dbReference type="Gene3D" id="2.160.20.20">
    <property type="match status" value="2"/>
</dbReference>
<dbReference type="Pfam" id="PF03797">
    <property type="entry name" value="Autotransporter"/>
    <property type="match status" value="1"/>
</dbReference>
<dbReference type="CDD" id="cd01344">
    <property type="entry name" value="PL2_Passenger_AT"/>
    <property type="match status" value="1"/>
</dbReference>
<dbReference type="RefSeq" id="WP_367626484.1">
    <property type="nucleotide sequence ID" value="NZ_JBFNQD010000019.1"/>
</dbReference>
<keyword evidence="4" id="KW-1185">Reference proteome</keyword>